<keyword evidence="1" id="KW-0812">Transmembrane</keyword>
<dbReference type="AlphaFoldDB" id="A0A158D7S0"/>
<dbReference type="RefSeq" id="WP_062608400.1">
    <property type="nucleotide sequence ID" value="NZ_FCOX02000028.1"/>
</dbReference>
<evidence type="ECO:0000256" key="1">
    <source>
        <dbReference type="SAM" id="Phobius"/>
    </source>
</evidence>
<sequence length="111" mass="11888">MPEQITKYPDVTLQVLKGAGAVCGEGAPQKILKQCPAARFCALPTGEICVYGIDEIPHMTQIDAREIAAVVAPQGRFDAVPTISAWWPGAIILIAGLLAGFVLGMRRRDSR</sequence>
<proteinExistence type="predicted"/>
<comment type="caution">
    <text evidence="2">The sequence shown here is derived from an EMBL/GenBank/DDBJ whole genome shotgun (WGS) entry which is preliminary data.</text>
</comment>
<keyword evidence="1" id="KW-0472">Membrane</keyword>
<feature type="transmembrane region" description="Helical" evidence="1">
    <location>
        <begin position="85"/>
        <end position="105"/>
    </location>
</feature>
<gene>
    <name evidence="2" type="ORF">AWB78_04801</name>
</gene>
<evidence type="ECO:0000313" key="3">
    <source>
        <dbReference type="Proteomes" id="UP000071859"/>
    </source>
</evidence>
<keyword evidence="1" id="KW-1133">Transmembrane helix</keyword>
<protein>
    <submittedName>
        <fullName evidence="2">Uncharacterized protein</fullName>
    </submittedName>
</protein>
<name>A0A158D7S0_9BURK</name>
<evidence type="ECO:0000313" key="2">
    <source>
        <dbReference type="EMBL" id="SAK90256.1"/>
    </source>
</evidence>
<dbReference type="OrthoDB" id="5642936at2"/>
<dbReference type="EMBL" id="FCOX02000028">
    <property type="protein sequence ID" value="SAK90256.1"/>
    <property type="molecule type" value="Genomic_DNA"/>
</dbReference>
<dbReference type="Proteomes" id="UP000071859">
    <property type="component" value="Unassembled WGS sequence"/>
</dbReference>
<keyword evidence="3" id="KW-1185">Reference proteome</keyword>
<reference evidence="2" key="1">
    <citation type="submission" date="2016-01" db="EMBL/GenBank/DDBJ databases">
        <authorList>
            <person name="Peeters C."/>
        </authorList>
    </citation>
    <scope>NUCLEOTIDE SEQUENCE</scope>
    <source>
        <strain evidence="2">LMG 29321</strain>
    </source>
</reference>
<organism evidence="2 3">
    <name type="scientific">Caballeronia calidae</name>
    <dbReference type="NCBI Taxonomy" id="1777139"/>
    <lineage>
        <taxon>Bacteria</taxon>
        <taxon>Pseudomonadati</taxon>
        <taxon>Pseudomonadota</taxon>
        <taxon>Betaproteobacteria</taxon>
        <taxon>Burkholderiales</taxon>
        <taxon>Burkholderiaceae</taxon>
        <taxon>Caballeronia</taxon>
    </lineage>
</organism>
<accession>A0A158D7S0</accession>